<dbReference type="AlphaFoldDB" id="A0A8J8P436"/>
<reference evidence="1" key="1">
    <citation type="submission" date="2019-06" db="EMBL/GenBank/DDBJ databases">
        <authorList>
            <person name="Zheng W."/>
        </authorList>
    </citation>
    <scope>NUCLEOTIDE SEQUENCE</scope>
    <source>
        <strain evidence="1">QDHG01</strain>
    </source>
</reference>
<dbReference type="EMBL" id="RRYP01001827">
    <property type="protein sequence ID" value="TNV85449.1"/>
    <property type="molecule type" value="Genomic_DNA"/>
</dbReference>
<evidence type="ECO:0000313" key="2">
    <source>
        <dbReference type="Proteomes" id="UP000785679"/>
    </source>
</evidence>
<protein>
    <submittedName>
        <fullName evidence="1">Uncharacterized protein</fullName>
    </submittedName>
</protein>
<organism evidence="1 2">
    <name type="scientific">Halteria grandinella</name>
    <dbReference type="NCBI Taxonomy" id="5974"/>
    <lineage>
        <taxon>Eukaryota</taxon>
        <taxon>Sar</taxon>
        <taxon>Alveolata</taxon>
        <taxon>Ciliophora</taxon>
        <taxon>Intramacronucleata</taxon>
        <taxon>Spirotrichea</taxon>
        <taxon>Stichotrichia</taxon>
        <taxon>Sporadotrichida</taxon>
        <taxon>Halteriidae</taxon>
        <taxon>Halteria</taxon>
    </lineage>
</organism>
<comment type="caution">
    <text evidence="1">The sequence shown here is derived from an EMBL/GenBank/DDBJ whole genome shotgun (WGS) entry which is preliminary data.</text>
</comment>
<gene>
    <name evidence="1" type="ORF">FGO68_gene12835</name>
</gene>
<accession>A0A8J8P436</accession>
<keyword evidence="2" id="KW-1185">Reference proteome</keyword>
<evidence type="ECO:0000313" key="1">
    <source>
        <dbReference type="EMBL" id="TNV85449.1"/>
    </source>
</evidence>
<dbReference type="Proteomes" id="UP000785679">
    <property type="component" value="Unassembled WGS sequence"/>
</dbReference>
<name>A0A8J8P436_HALGN</name>
<sequence>MREKGLCDQQVIFNMLYLYKERSLFITFNIIDYSCIFNNLRISIWNHQTIPTAGAGSDSPARLWISQTWWEGVPTNNTPYHSRGQTHRATITMGVHPDSSSM</sequence>
<proteinExistence type="predicted"/>